<accession>A0AAD4QSU5</accession>
<dbReference type="AlphaFoldDB" id="A0AAD4QSU5"/>
<gene>
    <name evidence="2" type="ORF">DdX_21829</name>
</gene>
<keyword evidence="3" id="KW-1185">Reference proteome</keyword>
<protein>
    <recommendedName>
        <fullName evidence="4">Tetratricopeptide repeat protein</fullName>
    </recommendedName>
</protein>
<dbReference type="InterPro" id="IPR011990">
    <property type="entry name" value="TPR-like_helical_dom_sf"/>
</dbReference>
<organism evidence="2 3">
    <name type="scientific">Ditylenchus destructor</name>
    <dbReference type="NCBI Taxonomy" id="166010"/>
    <lineage>
        <taxon>Eukaryota</taxon>
        <taxon>Metazoa</taxon>
        <taxon>Ecdysozoa</taxon>
        <taxon>Nematoda</taxon>
        <taxon>Chromadorea</taxon>
        <taxon>Rhabditida</taxon>
        <taxon>Tylenchina</taxon>
        <taxon>Tylenchomorpha</taxon>
        <taxon>Sphaerularioidea</taxon>
        <taxon>Anguinidae</taxon>
        <taxon>Anguininae</taxon>
        <taxon>Ditylenchus</taxon>
    </lineage>
</organism>
<name>A0AAD4QSU5_9BILA</name>
<evidence type="ECO:0000313" key="2">
    <source>
        <dbReference type="EMBL" id="KAI1691517.1"/>
    </source>
</evidence>
<dbReference type="Proteomes" id="UP001201812">
    <property type="component" value="Unassembled WGS sequence"/>
</dbReference>
<comment type="caution">
    <text evidence="2">The sequence shown here is derived from an EMBL/GenBank/DDBJ whole genome shotgun (WGS) entry which is preliminary data.</text>
</comment>
<evidence type="ECO:0008006" key="4">
    <source>
        <dbReference type="Google" id="ProtNLM"/>
    </source>
</evidence>
<feature type="compositionally biased region" description="Basic residues" evidence="1">
    <location>
        <begin position="32"/>
        <end position="48"/>
    </location>
</feature>
<feature type="compositionally biased region" description="Basic residues" evidence="1">
    <location>
        <begin position="1"/>
        <end position="10"/>
    </location>
</feature>
<evidence type="ECO:0000313" key="3">
    <source>
        <dbReference type="Proteomes" id="UP001201812"/>
    </source>
</evidence>
<proteinExistence type="predicted"/>
<evidence type="ECO:0000256" key="1">
    <source>
        <dbReference type="SAM" id="MobiDB-lite"/>
    </source>
</evidence>
<reference evidence="2" key="1">
    <citation type="submission" date="2022-01" db="EMBL/GenBank/DDBJ databases">
        <title>Genome Sequence Resource for Two Populations of Ditylenchus destructor, the Migratory Endoparasitic Phytonematode.</title>
        <authorList>
            <person name="Zhang H."/>
            <person name="Lin R."/>
            <person name="Xie B."/>
        </authorList>
    </citation>
    <scope>NUCLEOTIDE SEQUENCE</scope>
    <source>
        <strain evidence="2">BazhouSP</strain>
    </source>
</reference>
<dbReference type="SUPFAM" id="SSF48452">
    <property type="entry name" value="TPR-like"/>
    <property type="match status" value="1"/>
</dbReference>
<sequence length="150" mass="17079">MARRRRAAPQRRRDAARLVQHRAPAARERRLPPRRAPHLPPARHRRPHPVAAARELPGLPRPGPPRLRLKPEDMARLARRFSRIRQFEDADRLCRILLKTAPDHPELADTLSTCANGLLHAGLRDKAMGLLPHLLRLAPNDMVTRALQNA</sequence>
<dbReference type="EMBL" id="JAKKPZ010000914">
    <property type="protein sequence ID" value="KAI1691517.1"/>
    <property type="molecule type" value="Genomic_DNA"/>
</dbReference>
<feature type="compositionally biased region" description="Low complexity" evidence="1">
    <location>
        <begin position="49"/>
        <end position="58"/>
    </location>
</feature>
<feature type="region of interest" description="Disordered" evidence="1">
    <location>
        <begin position="1"/>
        <end position="69"/>
    </location>
</feature>